<evidence type="ECO:0000313" key="2">
    <source>
        <dbReference type="Proteomes" id="UP000316621"/>
    </source>
</evidence>
<evidence type="ECO:0000313" key="1">
    <source>
        <dbReference type="EMBL" id="RZC83535.1"/>
    </source>
</evidence>
<dbReference type="Gramene" id="RZC83535">
    <property type="protein sequence ID" value="RZC83535"/>
    <property type="gene ID" value="C5167_046320"/>
</dbReference>
<feature type="non-terminal residue" evidence="1">
    <location>
        <position position="1"/>
    </location>
</feature>
<organism evidence="1 2">
    <name type="scientific">Papaver somniferum</name>
    <name type="common">Opium poppy</name>
    <dbReference type="NCBI Taxonomy" id="3469"/>
    <lineage>
        <taxon>Eukaryota</taxon>
        <taxon>Viridiplantae</taxon>
        <taxon>Streptophyta</taxon>
        <taxon>Embryophyta</taxon>
        <taxon>Tracheophyta</taxon>
        <taxon>Spermatophyta</taxon>
        <taxon>Magnoliopsida</taxon>
        <taxon>Ranunculales</taxon>
        <taxon>Papaveraceae</taxon>
        <taxon>Papaveroideae</taxon>
        <taxon>Papaver</taxon>
    </lineage>
</organism>
<name>A0A4Y7LHA5_PAPSO</name>
<accession>A0A4Y7LHA5</accession>
<sequence length="125" mass="14215">RAKYPCDKKHLPTLFLLFFPERANFVCALLLSLEKISSSVIQHSSSLSLSFSLRKKLSRDESFPPLKSEEARLILRNDVIKRILSQLPEPDKSKCQAIHLQLKANSRKRKVNTTFGLSECAKAFA</sequence>
<keyword evidence="2" id="KW-1185">Reference proteome</keyword>
<dbReference type="EMBL" id="CM010725">
    <property type="protein sequence ID" value="RZC83535.1"/>
    <property type="molecule type" value="Genomic_DNA"/>
</dbReference>
<dbReference type="Proteomes" id="UP000316621">
    <property type="component" value="Chromosome 11"/>
</dbReference>
<protein>
    <submittedName>
        <fullName evidence="1">Uncharacterized protein</fullName>
    </submittedName>
</protein>
<reference evidence="1 2" key="1">
    <citation type="journal article" date="2018" name="Science">
        <title>The opium poppy genome and morphinan production.</title>
        <authorList>
            <person name="Guo L."/>
            <person name="Winzer T."/>
            <person name="Yang X."/>
            <person name="Li Y."/>
            <person name="Ning Z."/>
            <person name="He Z."/>
            <person name="Teodor R."/>
            <person name="Lu Y."/>
            <person name="Bowser T.A."/>
            <person name="Graham I.A."/>
            <person name="Ye K."/>
        </authorList>
    </citation>
    <scope>NUCLEOTIDE SEQUENCE [LARGE SCALE GENOMIC DNA]</scope>
    <source>
        <strain evidence="2">cv. HN1</strain>
        <tissue evidence="1">Leaves</tissue>
    </source>
</reference>
<gene>
    <name evidence="1" type="ORF">C5167_046320</name>
</gene>
<proteinExistence type="predicted"/>
<dbReference type="AlphaFoldDB" id="A0A4Y7LHA5"/>